<evidence type="ECO:0000313" key="4">
    <source>
        <dbReference type="Proteomes" id="UP000758168"/>
    </source>
</evidence>
<sequence length="208" mass="22220">MSRRTDWHAVGHERSTLADLLEGLAPSEWAVHSLCPGWRVRDVAAHLTTTTRRVRPPGLLDEPSARLPAAPPPPPPDERSTEQLVADLRRPVPGAHVRPGAGARDALVEVLVHGQDIARPLGLERHVPPPLAVLAAERVWAAKPFRAAVRYPGVRFEADDADLVLGDGTTVTGPALAVLLALTGRSVALEELSGHGTGLLQRAFSRLG</sequence>
<comment type="caution">
    <text evidence="3">The sequence shown here is derived from an EMBL/GenBank/DDBJ whole genome shotgun (WGS) entry which is preliminary data.</text>
</comment>
<dbReference type="Gene3D" id="1.20.120.450">
    <property type="entry name" value="dinb family like domain"/>
    <property type="match status" value="1"/>
</dbReference>
<dbReference type="Pfam" id="PF11716">
    <property type="entry name" value="MDMPI_N"/>
    <property type="match status" value="1"/>
</dbReference>
<protein>
    <submittedName>
        <fullName evidence="3">Uncharacterized protein (TIGR03083 family)</fullName>
    </submittedName>
</protein>
<dbReference type="InterPro" id="IPR017517">
    <property type="entry name" value="Maleyloyr_isom"/>
</dbReference>
<dbReference type="InterPro" id="IPR024344">
    <property type="entry name" value="MDMPI_metal-binding"/>
</dbReference>
<dbReference type="RefSeq" id="WP_210057368.1">
    <property type="nucleotide sequence ID" value="NZ_BAAAMH010000010.1"/>
</dbReference>
<name>A0ABS4ZAN2_9ACTN</name>
<dbReference type="InterPro" id="IPR034660">
    <property type="entry name" value="DinB/YfiT-like"/>
</dbReference>
<dbReference type="SUPFAM" id="SSF109854">
    <property type="entry name" value="DinB/YfiT-like putative metalloenzymes"/>
    <property type="match status" value="1"/>
</dbReference>
<gene>
    <name evidence="3" type="ORF">JOF54_003040</name>
</gene>
<evidence type="ECO:0000259" key="2">
    <source>
        <dbReference type="Pfam" id="PF11716"/>
    </source>
</evidence>
<feature type="domain" description="Mycothiol-dependent maleylpyruvate isomerase metal-binding" evidence="2">
    <location>
        <begin position="12"/>
        <end position="118"/>
    </location>
</feature>
<dbReference type="EMBL" id="JAGIOB010000001">
    <property type="protein sequence ID" value="MBP2418118.1"/>
    <property type="molecule type" value="Genomic_DNA"/>
</dbReference>
<dbReference type="Proteomes" id="UP000758168">
    <property type="component" value="Unassembled WGS sequence"/>
</dbReference>
<evidence type="ECO:0000256" key="1">
    <source>
        <dbReference type="SAM" id="MobiDB-lite"/>
    </source>
</evidence>
<proteinExistence type="predicted"/>
<feature type="region of interest" description="Disordered" evidence="1">
    <location>
        <begin position="49"/>
        <end position="81"/>
    </location>
</feature>
<reference evidence="3 4" key="1">
    <citation type="submission" date="2021-03" db="EMBL/GenBank/DDBJ databases">
        <title>Sequencing the genomes of 1000 actinobacteria strains.</title>
        <authorList>
            <person name="Klenk H.-P."/>
        </authorList>
    </citation>
    <scope>NUCLEOTIDE SEQUENCE [LARGE SCALE GENOMIC DNA]</scope>
    <source>
        <strain evidence="3 4">DSM 12936</strain>
    </source>
</reference>
<organism evidence="3 4">
    <name type="scientific">Microlunatus capsulatus</name>
    <dbReference type="NCBI Taxonomy" id="99117"/>
    <lineage>
        <taxon>Bacteria</taxon>
        <taxon>Bacillati</taxon>
        <taxon>Actinomycetota</taxon>
        <taxon>Actinomycetes</taxon>
        <taxon>Propionibacteriales</taxon>
        <taxon>Propionibacteriaceae</taxon>
        <taxon>Microlunatus</taxon>
    </lineage>
</organism>
<dbReference type="NCBIfam" id="TIGR03083">
    <property type="entry name" value="maleylpyruvate isomerase family mycothiol-dependent enzyme"/>
    <property type="match status" value="1"/>
</dbReference>
<accession>A0ABS4ZAN2</accession>
<keyword evidence="4" id="KW-1185">Reference proteome</keyword>
<evidence type="ECO:0000313" key="3">
    <source>
        <dbReference type="EMBL" id="MBP2418118.1"/>
    </source>
</evidence>